<dbReference type="OrthoDB" id="5077913at2759"/>
<dbReference type="SUPFAM" id="SSF53098">
    <property type="entry name" value="Ribonuclease H-like"/>
    <property type="match status" value="1"/>
</dbReference>
<keyword evidence="3" id="KW-1185">Reference proteome</keyword>
<dbReference type="InterPro" id="IPR036397">
    <property type="entry name" value="RNaseH_sf"/>
</dbReference>
<dbReference type="Pfam" id="PF13358">
    <property type="entry name" value="DDE_3"/>
    <property type="match status" value="1"/>
</dbReference>
<evidence type="ECO:0000313" key="2">
    <source>
        <dbReference type="EMBL" id="KAF5699099.1"/>
    </source>
</evidence>
<sequence length="370" mass="42341">MGPESLCDVASSACVTKRTAPCLSLMSHVSPTSQHGQKPTSANITGNISMAPNLAACQHALIHDMILAGYKNAVIARTANCRASSVRRIRTNMRCYGSTKALPNGVGRRRLLSPPMLTALLDRLALQPNMYRDEMVEFLEKEFKTTIPASNIGRALKSARWTRKTARRVAKGRNADLRDYYLYKLSFYRSYQLVYIDESGCDRRVGRRRFGWAPKGVTPVQIDRFHRDQRYQILPAYTAKFEEFIEQLLHHCGKWPELNSVLVMDNASFHRSPVIEQMCEDAGVKLLYLSPYSPDFNPIEEFFAELKSFIRRHWHENEHFIQIDFASYLEWCVNRVGSRQESAEGHFRHAGVEIEEPPERVASSRQNVID</sequence>
<dbReference type="PANTHER" id="PTHR46564">
    <property type="entry name" value="TRANSPOSASE"/>
    <property type="match status" value="1"/>
</dbReference>
<dbReference type="PANTHER" id="PTHR46564:SF1">
    <property type="entry name" value="TRANSPOSASE"/>
    <property type="match status" value="1"/>
</dbReference>
<organism evidence="2 3">
    <name type="scientific">Fusarium mundagurra</name>
    <dbReference type="NCBI Taxonomy" id="1567541"/>
    <lineage>
        <taxon>Eukaryota</taxon>
        <taxon>Fungi</taxon>
        <taxon>Dikarya</taxon>
        <taxon>Ascomycota</taxon>
        <taxon>Pezizomycotina</taxon>
        <taxon>Sordariomycetes</taxon>
        <taxon>Hypocreomycetidae</taxon>
        <taxon>Hypocreales</taxon>
        <taxon>Nectriaceae</taxon>
        <taxon>Fusarium</taxon>
        <taxon>Fusarium fujikuroi species complex</taxon>
    </lineage>
</organism>
<dbReference type="AlphaFoldDB" id="A0A8H5XSE0"/>
<dbReference type="SUPFAM" id="SSF46689">
    <property type="entry name" value="Homeodomain-like"/>
    <property type="match status" value="1"/>
</dbReference>
<accession>A0A8H5XSE0</accession>
<dbReference type="Proteomes" id="UP000544331">
    <property type="component" value="Unassembled WGS sequence"/>
</dbReference>
<dbReference type="InterPro" id="IPR012337">
    <property type="entry name" value="RNaseH-like_sf"/>
</dbReference>
<proteinExistence type="predicted"/>
<dbReference type="Gene3D" id="3.30.420.10">
    <property type="entry name" value="Ribonuclease H-like superfamily/Ribonuclease H"/>
    <property type="match status" value="1"/>
</dbReference>
<feature type="domain" description="Tc1-like transposase DDE" evidence="1">
    <location>
        <begin position="238"/>
        <end position="312"/>
    </location>
</feature>
<dbReference type="GO" id="GO:0003676">
    <property type="term" value="F:nucleic acid binding"/>
    <property type="evidence" value="ECO:0007669"/>
    <property type="project" value="InterPro"/>
</dbReference>
<reference evidence="2 3" key="1">
    <citation type="submission" date="2020-05" db="EMBL/GenBank/DDBJ databases">
        <title>Identification and distribution of gene clusters putatively required for synthesis of sphingolipid metabolism inhibitors in phylogenetically diverse species of the filamentous fungus Fusarium.</title>
        <authorList>
            <person name="Kim H.-S."/>
            <person name="Busman M."/>
            <person name="Brown D.W."/>
            <person name="Divon H."/>
            <person name="Uhlig S."/>
            <person name="Proctor R.H."/>
        </authorList>
    </citation>
    <scope>NUCLEOTIDE SEQUENCE [LARGE SCALE GENOMIC DNA]</scope>
    <source>
        <strain evidence="2 3">NRRL 66235</strain>
    </source>
</reference>
<protein>
    <submittedName>
        <fullName evidence="2">Transposase</fullName>
    </submittedName>
</protein>
<dbReference type="InterPro" id="IPR038717">
    <property type="entry name" value="Tc1-like_DDE_dom"/>
</dbReference>
<name>A0A8H5XSE0_9HYPO</name>
<evidence type="ECO:0000313" key="3">
    <source>
        <dbReference type="Proteomes" id="UP000544331"/>
    </source>
</evidence>
<dbReference type="EMBL" id="JAAOAN010000848">
    <property type="protein sequence ID" value="KAF5699099.1"/>
    <property type="molecule type" value="Genomic_DNA"/>
</dbReference>
<evidence type="ECO:0000259" key="1">
    <source>
        <dbReference type="Pfam" id="PF13358"/>
    </source>
</evidence>
<comment type="caution">
    <text evidence="2">The sequence shown here is derived from an EMBL/GenBank/DDBJ whole genome shotgun (WGS) entry which is preliminary data.</text>
</comment>
<gene>
    <name evidence="2" type="ORF">FMUND_14907</name>
</gene>
<dbReference type="InterPro" id="IPR009057">
    <property type="entry name" value="Homeodomain-like_sf"/>
</dbReference>